<comment type="caution">
    <text evidence="1">The sequence shown here is derived from an EMBL/GenBank/DDBJ whole genome shotgun (WGS) entry which is preliminary data.</text>
</comment>
<gene>
    <name evidence="1" type="ORF">Pint_13711</name>
</gene>
<keyword evidence="2" id="KW-1185">Reference proteome</keyword>
<organism evidence="1 2">
    <name type="scientific">Pistacia integerrima</name>
    <dbReference type="NCBI Taxonomy" id="434235"/>
    <lineage>
        <taxon>Eukaryota</taxon>
        <taxon>Viridiplantae</taxon>
        <taxon>Streptophyta</taxon>
        <taxon>Embryophyta</taxon>
        <taxon>Tracheophyta</taxon>
        <taxon>Spermatophyta</taxon>
        <taxon>Magnoliopsida</taxon>
        <taxon>eudicotyledons</taxon>
        <taxon>Gunneridae</taxon>
        <taxon>Pentapetalae</taxon>
        <taxon>rosids</taxon>
        <taxon>malvids</taxon>
        <taxon>Sapindales</taxon>
        <taxon>Anacardiaceae</taxon>
        <taxon>Pistacia</taxon>
    </lineage>
</organism>
<sequence>MKLYTNTKVYSMKLYTKTKEQKTKARNIDFVTAKSE</sequence>
<name>A0ACC0Y9M0_9ROSI</name>
<accession>A0ACC0Y9M0</accession>
<dbReference type="Proteomes" id="UP001163603">
    <property type="component" value="Chromosome 8"/>
</dbReference>
<evidence type="ECO:0000313" key="1">
    <source>
        <dbReference type="EMBL" id="KAJ0031151.1"/>
    </source>
</evidence>
<evidence type="ECO:0000313" key="2">
    <source>
        <dbReference type="Proteomes" id="UP001163603"/>
    </source>
</evidence>
<dbReference type="EMBL" id="CM047743">
    <property type="protein sequence ID" value="KAJ0031151.1"/>
    <property type="molecule type" value="Genomic_DNA"/>
</dbReference>
<reference evidence="2" key="1">
    <citation type="journal article" date="2023" name="G3 (Bethesda)">
        <title>Genome assembly and association tests identify interacting loci associated with vigor, precocity, and sex in interspecific pistachio rootstocks.</title>
        <authorList>
            <person name="Palmer W."/>
            <person name="Jacygrad E."/>
            <person name="Sagayaradj S."/>
            <person name="Cavanaugh K."/>
            <person name="Han R."/>
            <person name="Bertier L."/>
            <person name="Beede B."/>
            <person name="Kafkas S."/>
            <person name="Golino D."/>
            <person name="Preece J."/>
            <person name="Michelmore R."/>
        </authorList>
    </citation>
    <scope>NUCLEOTIDE SEQUENCE [LARGE SCALE GENOMIC DNA]</scope>
</reference>
<proteinExistence type="predicted"/>
<protein>
    <submittedName>
        <fullName evidence="1">Uncharacterized protein</fullName>
    </submittedName>
</protein>